<gene>
    <name evidence="1" type="ORF">BDN72DRAFT_816596</name>
</gene>
<proteinExistence type="predicted"/>
<organism evidence="1 2">
    <name type="scientific">Pluteus cervinus</name>
    <dbReference type="NCBI Taxonomy" id="181527"/>
    <lineage>
        <taxon>Eukaryota</taxon>
        <taxon>Fungi</taxon>
        <taxon>Dikarya</taxon>
        <taxon>Basidiomycota</taxon>
        <taxon>Agaricomycotina</taxon>
        <taxon>Agaricomycetes</taxon>
        <taxon>Agaricomycetidae</taxon>
        <taxon>Agaricales</taxon>
        <taxon>Pluteineae</taxon>
        <taxon>Pluteaceae</taxon>
        <taxon>Pluteus</taxon>
    </lineage>
</organism>
<dbReference type="Proteomes" id="UP000308600">
    <property type="component" value="Unassembled WGS sequence"/>
</dbReference>
<sequence>MRFLSTFTALLTGFSLVNAQYFSEGWKPGQAVTENPPEPSFVASTESGNASPQNPIPTQPLDFTAKILGSKPVAALFARVGINITERLAQQSVLPWDERIPLITDDNFADLIENEQLSQEEAEQRVWMLVITAAAARQDGMSKYADEVFDAAYNETQIEGDLPNVRWGRIDYLNVTMITTKWSVWHAPYLVVLTDRGKTLRFYRAQNIRLRSDALREFLKHDTWKQTPHWESAYAPGGEREYVLAYLAIALTKIYNVFVLVPRWMLFLFSGTLGSFIIGLLHRTPKEAKAAPAEGNIDASSPQAVEGKTAAKPAAQPTATTTARGSTPQPGKRSPTKRKGRK</sequence>
<evidence type="ECO:0000313" key="1">
    <source>
        <dbReference type="EMBL" id="TFK72000.1"/>
    </source>
</evidence>
<protein>
    <submittedName>
        <fullName evidence="1">Uncharacterized protein</fullName>
    </submittedName>
</protein>
<accession>A0ACD3B1U9</accession>
<reference evidence="1 2" key="1">
    <citation type="journal article" date="2019" name="Nat. Ecol. Evol.">
        <title>Megaphylogeny resolves global patterns of mushroom evolution.</title>
        <authorList>
            <person name="Varga T."/>
            <person name="Krizsan K."/>
            <person name="Foldi C."/>
            <person name="Dima B."/>
            <person name="Sanchez-Garcia M."/>
            <person name="Sanchez-Ramirez S."/>
            <person name="Szollosi G.J."/>
            <person name="Szarkandi J.G."/>
            <person name="Papp V."/>
            <person name="Albert L."/>
            <person name="Andreopoulos W."/>
            <person name="Angelini C."/>
            <person name="Antonin V."/>
            <person name="Barry K.W."/>
            <person name="Bougher N.L."/>
            <person name="Buchanan P."/>
            <person name="Buyck B."/>
            <person name="Bense V."/>
            <person name="Catcheside P."/>
            <person name="Chovatia M."/>
            <person name="Cooper J."/>
            <person name="Damon W."/>
            <person name="Desjardin D."/>
            <person name="Finy P."/>
            <person name="Geml J."/>
            <person name="Haridas S."/>
            <person name="Hughes K."/>
            <person name="Justo A."/>
            <person name="Karasinski D."/>
            <person name="Kautmanova I."/>
            <person name="Kiss B."/>
            <person name="Kocsube S."/>
            <person name="Kotiranta H."/>
            <person name="LaButti K.M."/>
            <person name="Lechner B.E."/>
            <person name="Liimatainen K."/>
            <person name="Lipzen A."/>
            <person name="Lukacs Z."/>
            <person name="Mihaltcheva S."/>
            <person name="Morgado L.N."/>
            <person name="Niskanen T."/>
            <person name="Noordeloos M.E."/>
            <person name="Ohm R.A."/>
            <person name="Ortiz-Santana B."/>
            <person name="Ovrebo C."/>
            <person name="Racz N."/>
            <person name="Riley R."/>
            <person name="Savchenko A."/>
            <person name="Shiryaev A."/>
            <person name="Soop K."/>
            <person name="Spirin V."/>
            <person name="Szebenyi C."/>
            <person name="Tomsovsky M."/>
            <person name="Tulloss R.E."/>
            <person name="Uehling J."/>
            <person name="Grigoriev I.V."/>
            <person name="Vagvolgyi C."/>
            <person name="Papp T."/>
            <person name="Martin F.M."/>
            <person name="Miettinen O."/>
            <person name="Hibbett D.S."/>
            <person name="Nagy L.G."/>
        </authorList>
    </citation>
    <scope>NUCLEOTIDE SEQUENCE [LARGE SCALE GENOMIC DNA]</scope>
    <source>
        <strain evidence="1 2">NL-1719</strain>
    </source>
</reference>
<evidence type="ECO:0000313" key="2">
    <source>
        <dbReference type="Proteomes" id="UP000308600"/>
    </source>
</evidence>
<keyword evidence="2" id="KW-1185">Reference proteome</keyword>
<dbReference type="EMBL" id="ML208290">
    <property type="protein sequence ID" value="TFK72000.1"/>
    <property type="molecule type" value="Genomic_DNA"/>
</dbReference>
<name>A0ACD3B1U9_9AGAR</name>